<sequence length="137" mass="15323">MTLNDLMNVPYCDHGRDGSGLDCWGFVRLVRHYHHELPMLASFGSVSPDDKSGMTDGYAQVVTGFCQTEPINGAIACHFIGETLVHVGVVINENGLKVAHTGRKLRKPRLVRLSEFERMALTTRYYIEHDYIGALSK</sequence>
<name>A0A0H4A0J0_9VIBR</name>
<dbReference type="Gene3D" id="3.90.1720.10">
    <property type="entry name" value="endopeptidase domain like (from Nostoc punctiforme)"/>
    <property type="match status" value="1"/>
</dbReference>
<protein>
    <recommendedName>
        <fullName evidence="2">NlpC/P60 domain-containing protein</fullName>
    </recommendedName>
</protein>
<reference evidence="1" key="1">
    <citation type="journal article" date="2015" name="MBio">
        <title>Eco-Evolutionary Dynamics of Episomes among Ecologically Cohesive Bacterial Populations.</title>
        <authorList>
            <person name="Xue H."/>
            <person name="Cordero O.X."/>
            <person name="Camas F.M."/>
            <person name="Trimble W."/>
            <person name="Meyer F."/>
            <person name="Guglielmini J."/>
            <person name="Rocha E.P."/>
            <person name="Polz M.F."/>
        </authorList>
    </citation>
    <scope>NUCLEOTIDE SEQUENCE</scope>
    <source>
        <strain evidence="1">1F_97</strain>
    </source>
</reference>
<evidence type="ECO:0008006" key="2">
    <source>
        <dbReference type="Google" id="ProtNLM"/>
    </source>
</evidence>
<evidence type="ECO:0000313" key="1">
    <source>
        <dbReference type="EMBL" id="AKN39679.1"/>
    </source>
</evidence>
<proteinExistence type="predicted"/>
<dbReference type="AlphaFoldDB" id="A0A0H4A0J0"/>
<dbReference type="EMBL" id="KP795655">
    <property type="protein sequence ID" value="AKN39679.1"/>
    <property type="molecule type" value="Genomic_DNA"/>
</dbReference>
<organism evidence="1">
    <name type="scientific">Vibrio sp. 1F_97</name>
    <dbReference type="NCBI Taxonomy" id="1652827"/>
    <lineage>
        <taxon>Bacteria</taxon>
        <taxon>Pseudomonadati</taxon>
        <taxon>Pseudomonadota</taxon>
        <taxon>Gammaproteobacteria</taxon>
        <taxon>Vibrionales</taxon>
        <taxon>Vibrionaceae</taxon>
        <taxon>Vibrio</taxon>
    </lineage>
</organism>
<accession>A0A0H4A0J0</accession>